<evidence type="ECO:0000313" key="1">
    <source>
        <dbReference type="EMBL" id="KFD56242.1"/>
    </source>
</evidence>
<gene>
    <name evidence="1" type="ORF">M513_03020</name>
    <name evidence="2" type="ORF">M514_03020</name>
</gene>
<dbReference type="EMBL" id="KL367498">
    <property type="protein sequence ID" value="KFD69097.1"/>
    <property type="molecule type" value="Genomic_DNA"/>
</dbReference>
<organism evidence="2">
    <name type="scientific">Trichuris suis</name>
    <name type="common">pig whipworm</name>
    <dbReference type="NCBI Taxonomy" id="68888"/>
    <lineage>
        <taxon>Eukaryota</taxon>
        <taxon>Metazoa</taxon>
        <taxon>Ecdysozoa</taxon>
        <taxon>Nematoda</taxon>
        <taxon>Enoplea</taxon>
        <taxon>Dorylaimia</taxon>
        <taxon>Trichinellida</taxon>
        <taxon>Trichuridae</taxon>
        <taxon>Trichuris</taxon>
    </lineage>
</organism>
<keyword evidence="3" id="KW-1185">Reference proteome</keyword>
<evidence type="ECO:0000313" key="3">
    <source>
        <dbReference type="Proteomes" id="UP000030764"/>
    </source>
</evidence>
<accession>A0A085NI01</accession>
<reference evidence="2 3" key="1">
    <citation type="journal article" date="2014" name="Nat. Genet.">
        <title>Genome and transcriptome of the porcine whipworm Trichuris suis.</title>
        <authorList>
            <person name="Jex A.R."/>
            <person name="Nejsum P."/>
            <person name="Schwarz E.M."/>
            <person name="Hu L."/>
            <person name="Young N.D."/>
            <person name="Hall R.S."/>
            <person name="Korhonen P.K."/>
            <person name="Liao S."/>
            <person name="Thamsborg S."/>
            <person name="Xia J."/>
            <person name="Xu P."/>
            <person name="Wang S."/>
            <person name="Scheerlinck J.P."/>
            <person name="Hofmann A."/>
            <person name="Sternberg P.W."/>
            <person name="Wang J."/>
            <person name="Gasser R.B."/>
        </authorList>
    </citation>
    <scope>NUCLEOTIDE SEQUENCE [LARGE SCALE GENOMIC DNA]</scope>
    <source>
        <strain evidence="2">DCEP-RM93F</strain>
        <strain evidence="1">DCEP-RM93M</strain>
    </source>
</reference>
<sequence length="96" mass="11011">MGVTSTTKTRIYKNYLKLLDHSYNFLNETKLLSYEQTARDYDNLKGTMTRQNGSFTRIQDALRSVNLKDIINGCEVLNPDTVKNRSVDLLKASFSL</sequence>
<evidence type="ECO:0000313" key="2">
    <source>
        <dbReference type="EMBL" id="KFD69097.1"/>
    </source>
</evidence>
<dbReference type="Proteomes" id="UP000030758">
    <property type="component" value="Unassembled WGS sequence"/>
</dbReference>
<dbReference type="AlphaFoldDB" id="A0A085NI01"/>
<dbReference type="Proteomes" id="UP000030764">
    <property type="component" value="Unassembled WGS sequence"/>
</dbReference>
<dbReference type="EMBL" id="KL363195">
    <property type="protein sequence ID" value="KFD56242.1"/>
    <property type="molecule type" value="Genomic_DNA"/>
</dbReference>
<name>A0A085NI01_9BILA</name>
<proteinExistence type="predicted"/>
<protein>
    <submittedName>
        <fullName evidence="2">Uncharacterized protein</fullName>
    </submittedName>
</protein>